<evidence type="ECO:0000256" key="11">
    <source>
        <dbReference type="HAMAP-Rule" id="MF_00127"/>
    </source>
</evidence>
<dbReference type="InterPro" id="IPR006195">
    <property type="entry name" value="aa-tRNA-synth_II"/>
</dbReference>
<dbReference type="PROSITE" id="PS50862">
    <property type="entry name" value="AA_TRNA_LIGASE_II"/>
    <property type="match status" value="1"/>
</dbReference>
<dbReference type="RefSeq" id="WP_021020776.1">
    <property type="nucleotide sequence ID" value="NZ_CP018835.1"/>
</dbReference>
<dbReference type="SUPFAM" id="SSF52954">
    <property type="entry name" value="Class II aaRS ABD-related"/>
    <property type="match status" value="1"/>
</dbReference>
<evidence type="ECO:0000256" key="5">
    <source>
        <dbReference type="ARBA" id="ARBA00022598"/>
    </source>
</evidence>
<dbReference type="KEGG" id="vga:BSQ33_12630"/>
<comment type="similarity">
    <text evidence="2 11">Belongs to the class-II aminoacyl-tRNA synthetase family.</text>
</comment>
<dbReference type="InterPro" id="IPR015807">
    <property type="entry name" value="His-tRNA-ligase"/>
</dbReference>
<dbReference type="OrthoDB" id="9800814at2"/>
<dbReference type="HAMAP" id="MF_00127">
    <property type="entry name" value="His_tRNA_synth"/>
    <property type="match status" value="1"/>
</dbReference>
<feature type="binding site" evidence="12">
    <location>
        <position position="127"/>
    </location>
    <ligand>
        <name>L-histidine</name>
        <dbReference type="ChEBI" id="CHEBI:57595"/>
    </ligand>
</feature>
<comment type="subunit">
    <text evidence="3 11">Homodimer.</text>
</comment>
<evidence type="ECO:0000256" key="3">
    <source>
        <dbReference type="ARBA" id="ARBA00011738"/>
    </source>
</evidence>
<evidence type="ECO:0000256" key="4">
    <source>
        <dbReference type="ARBA" id="ARBA00022490"/>
    </source>
</evidence>
<keyword evidence="4 11" id="KW-0963">Cytoplasm</keyword>
<dbReference type="CDD" id="cd00859">
    <property type="entry name" value="HisRS_anticodon"/>
    <property type="match status" value="1"/>
</dbReference>
<evidence type="ECO:0000256" key="10">
    <source>
        <dbReference type="ARBA" id="ARBA00047639"/>
    </source>
</evidence>
<reference evidence="14 15" key="1">
    <citation type="submission" date="2016-12" db="EMBL/GenBank/DDBJ databases">
        <authorList>
            <person name="Song W.-J."/>
            <person name="Kurnit D.M."/>
        </authorList>
    </citation>
    <scope>NUCLEOTIDE SEQUENCE [LARGE SCALE GENOMIC DNA]</scope>
    <source>
        <strain evidence="14 15">ATCC 43942</strain>
    </source>
</reference>
<evidence type="ECO:0000313" key="14">
    <source>
        <dbReference type="EMBL" id="ASA56458.1"/>
    </source>
</evidence>
<comment type="subcellular location">
    <subcellularLocation>
        <location evidence="1 11">Cytoplasm</location>
    </subcellularLocation>
</comment>
<evidence type="ECO:0000256" key="7">
    <source>
        <dbReference type="ARBA" id="ARBA00022840"/>
    </source>
</evidence>
<feature type="binding site" evidence="12">
    <location>
        <position position="113"/>
    </location>
    <ligand>
        <name>L-histidine</name>
        <dbReference type="ChEBI" id="CHEBI:57595"/>
    </ligand>
</feature>
<accession>A0A1Z2SH16</accession>
<dbReference type="Gene3D" id="3.40.50.800">
    <property type="entry name" value="Anticodon-binding domain"/>
    <property type="match status" value="1"/>
</dbReference>
<feature type="binding site" evidence="12">
    <location>
        <begin position="263"/>
        <end position="264"/>
    </location>
    <ligand>
        <name>L-histidine</name>
        <dbReference type="ChEBI" id="CHEBI:57595"/>
    </ligand>
</feature>
<dbReference type="InterPro" id="IPR041715">
    <property type="entry name" value="HisRS-like_core"/>
</dbReference>
<dbReference type="CDD" id="cd00773">
    <property type="entry name" value="HisRS-like_core"/>
    <property type="match status" value="1"/>
</dbReference>
<dbReference type="GO" id="GO:0005737">
    <property type="term" value="C:cytoplasm"/>
    <property type="evidence" value="ECO:0007669"/>
    <property type="project" value="UniProtKB-SubCell"/>
</dbReference>
<dbReference type="InterPro" id="IPR004154">
    <property type="entry name" value="Anticodon-bd"/>
</dbReference>
<dbReference type="PANTHER" id="PTHR43707:SF1">
    <property type="entry name" value="HISTIDINE--TRNA LIGASE, MITOCHONDRIAL-RELATED"/>
    <property type="match status" value="1"/>
</dbReference>
<evidence type="ECO:0000256" key="2">
    <source>
        <dbReference type="ARBA" id="ARBA00008226"/>
    </source>
</evidence>
<dbReference type="Pfam" id="PF13393">
    <property type="entry name" value="tRNA-synt_His"/>
    <property type="match status" value="1"/>
</dbReference>
<organism evidence="14 15">
    <name type="scientific">Vibrio gazogenes</name>
    <dbReference type="NCBI Taxonomy" id="687"/>
    <lineage>
        <taxon>Bacteria</taxon>
        <taxon>Pseudomonadati</taxon>
        <taxon>Pseudomonadota</taxon>
        <taxon>Gammaproteobacteria</taxon>
        <taxon>Vibrionales</taxon>
        <taxon>Vibrionaceae</taxon>
        <taxon>Vibrio</taxon>
    </lineage>
</organism>
<dbReference type="AlphaFoldDB" id="A0A1Z2SH16"/>
<dbReference type="GO" id="GO:0006427">
    <property type="term" value="P:histidyl-tRNA aminoacylation"/>
    <property type="evidence" value="ECO:0007669"/>
    <property type="project" value="UniProtKB-UniRule"/>
</dbReference>
<dbReference type="EMBL" id="CP018835">
    <property type="protein sequence ID" value="ASA56458.1"/>
    <property type="molecule type" value="Genomic_DNA"/>
</dbReference>
<dbReference type="PIRSF" id="PIRSF001549">
    <property type="entry name" value="His-tRNA_synth"/>
    <property type="match status" value="1"/>
</dbReference>
<dbReference type="SUPFAM" id="SSF55681">
    <property type="entry name" value="Class II aaRS and biotin synthetases"/>
    <property type="match status" value="1"/>
</dbReference>
<evidence type="ECO:0000256" key="6">
    <source>
        <dbReference type="ARBA" id="ARBA00022741"/>
    </source>
</evidence>
<dbReference type="InterPro" id="IPR045864">
    <property type="entry name" value="aa-tRNA-synth_II/BPL/LPL"/>
</dbReference>
<keyword evidence="6 11" id="KW-0547">Nucleotide-binding</keyword>
<dbReference type="EC" id="6.1.1.21" evidence="11"/>
<gene>
    <name evidence="11" type="primary">hisS</name>
    <name evidence="14" type="ORF">BSQ33_12630</name>
</gene>
<dbReference type="FunFam" id="3.30.930.10:FF:000005">
    <property type="entry name" value="Histidine--tRNA ligase"/>
    <property type="match status" value="1"/>
</dbReference>
<comment type="catalytic activity">
    <reaction evidence="10 11">
        <text>tRNA(His) + L-histidine + ATP = L-histidyl-tRNA(His) + AMP + diphosphate + H(+)</text>
        <dbReference type="Rhea" id="RHEA:17313"/>
        <dbReference type="Rhea" id="RHEA-COMP:9665"/>
        <dbReference type="Rhea" id="RHEA-COMP:9689"/>
        <dbReference type="ChEBI" id="CHEBI:15378"/>
        <dbReference type="ChEBI" id="CHEBI:30616"/>
        <dbReference type="ChEBI" id="CHEBI:33019"/>
        <dbReference type="ChEBI" id="CHEBI:57595"/>
        <dbReference type="ChEBI" id="CHEBI:78442"/>
        <dbReference type="ChEBI" id="CHEBI:78527"/>
        <dbReference type="ChEBI" id="CHEBI:456215"/>
        <dbReference type="EC" id="6.1.1.21"/>
    </reaction>
</comment>
<dbReference type="Proteomes" id="UP000196708">
    <property type="component" value="Chromosome 1"/>
</dbReference>
<protein>
    <recommendedName>
        <fullName evidence="11">Histidine--tRNA ligase</fullName>
        <ecNumber evidence="11">6.1.1.21</ecNumber>
    </recommendedName>
    <alternativeName>
        <fullName evidence="11">Histidyl-tRNA synthetase</fullName>
        <shortName evidence="11">HisRS</shortName>
    </alternativeName>
</protein>
<keyword evidence="7 11" id="KW-0067">ATP-binding</keyword>
<keyword evidence="8 11" id="KW-0648">Protein biosynthesis</keyword>
<dbReference type="NCBIfam" id="TIGR00442">
    <property type="entry name" value="hisS"/>
    <property type="match status" value="1"/>
</dbReference>
<evidence type="ECO:0000256" key="9">
    <source>
        <dbReference type="ARBA" id="ARBA00023146"/>
    </source>
</evidence>
<sequence length="425" mass="47491">MTKTIQAIRGMNDCLPTQSPLWQKVEGKVKQVINAYGYSEIRMPIIEMTHLFSRAIGEVTDVVEKEMYTFEDRNGDSLTLRPEGTAGCVRAGIQNGLLYNQEQRLWYMGPMFRHERPQKGRYRQFHQCGVEVFGLDGPDIDAELIMMTARMWQALGIAPYVKLELNSIGSPEARAEYRTALIAFLEQHESVLDEDSKRRMYTNPLRVLDTKNPEIQAILGEAPKLSEYLDSDSRAHFAGLCELLDAAGIEYTVNERLVRGLDYYNRTVFEWVTESLGAQGTVCGGGRYDGLVEQMGGKATSAVGFAMGLERLVLMVEALELTDDIARQVDVYVVTAGEGTLSAGMKLAESIRESLPTLRIMNHFGGGNFKKQFKRADKVGASVALVLGEDEMAQQMVVFKDLNGGTQDTVLQSDIIEKLAYFFKC</sequence>
<evidence type="ECO:0000256" key="8">
    <source>
        <dbReference type="ARBA" id="ARBA00022917"/>
    </source>
</evidence>
<evidence type="ECO:0000256" key="1">
    <source>
        <dbReference type="ARBA" id="ARBA00004496"/>
    </source>
</evidence>
<evidence type="ECO:0000313" key="15">
    <source>
        <dbReference type="Proteomes" id="UP000196708"/>
    </source>
</evidence>
<dbReference type="InterPro" id="IPR033656">
    <property type="entry name" value="HisRS_anticodon"/>
</dbReference>
<feature type="domain" description="Aminoacyl-transfer RNA synthetases class-II family profile" evidence="13">
    <location>
        <begin position="21"/>
        <end position="356"/>
    </location>
</feature>
<dbReference type="PANTHER" id="PTHR43707">
    <property type="entry name" value="HISTIDYL-TRNA SYNTHETASE"/>
    <property type="match status" value="1"/>
</dbReference>
<dbReference type="GO" id="GO:0005524">
    <property type="term" value="F:ATP binding"/>
    <property type="evidence" value="ECO:0007669"/>
    <property type="project" value="UniProtKB-UniRule"/>
</dbReference>
<feature type="binding site" evidence="12">
    <location>
        <position position="131"/>
    </location>
    <ligand>
        <name>L-histidine</name>
        <dbReference type="ChEBI" id="CHEBI:57595"/>
    </ligand>
</feature>
<name>A0A1Z2SH16_VIBGA</name>
<feature type="binding site" evidence="12">
    <location>
        <begin position="83"/>
        <end position="85"/>
    </location>
    <ligand>
        <name>L-histidine</name>
        <dbReference type="ChEBI" id="CHEBI:57595"/>
    </ligand>
</feature>
<evidence type="ECO:0000259" key="13">
    <source>
        <dbReference type="PROSITE" id="PS50862"/>
    </source>
</evidence>
<evidence type="ECO:0000256" key="12">
    <source>
        <dbReference type="PIRSR" id="PIRSR001549-1"/>
    </source>
</evidence>
<dbReference type="Pfam" id="PF03129">
    <property type="entry name" value="HGTP_anticodon"/>
    <property type="match status" value="1"/>
</dbReference>
<feature type="binding site" evidence="12">
    <location>
        <position position="259"/>
    </location>
    <ligand>
        <name>L-histidine</name>
        <dbReference type="ChEBI" id="CHEBI:57595"/>
    </ligand>
</feature>
<dbReference type="Gene3D" id="3.30.930.10">
    <property type="entry name" value="Bira Bifunctional Protein, Domain 2"/>
    <property type="match status" value="1"/>
</dbReference>
<proteinExistence type="inferred from homology"/>
<dbReference type="GO" id="GO:0004821">
    <property type="term" value="F:histidine-tRNA ligase activity"/>
    <property type="evidence" value="ECO:0007669"/>
    <property type="project" value="UniProtKB-UniRule"/>
</dbReference>
<dbReference type="InterPro" id="IPR004516">
    <property type="entry name" value="HisRS/HisZ"/>
</dbReference>
<keyword evidence="9 11" id="KW-0030">Aminoacyl-tRNA synthetase</keyword>
<keyword evidence="5 11" id="KW-0436">Ligase</keyword>
<dbReference type="InterPro" id="IPR036621">
    <property type="entry name" value="Anticodon-bd_dom_sf"/>
</dbReference>